<name>A0A175R7C9_9HYPH</name>
<evidence type="ECO:0008006" key="3">
    <source>
        <dbReference type="Google" id="ProtNLM"/>
    </source>
</evidence>
<proteinExistence type="predicted"/>
<dbReference type="Proteomes" id="UP000078272">
    <property type="component" value="Unassembled WGS sequence"/>
</dbReference>
<accession>A0A175R7C9</accession>
<evidence type="ECO:0000313" key="2">
    <source>
        <dbReference type="Proteomes" id="UP000078272"/>
    </source>
</evidence>
<dbReference type="OrthoDB" id="7908360at2"/>
<dbReference type="RefSeq" id="WP_058635066.1">
    <property type="nucleotide sequence ID" value="NZ_LDPZ01000022.1"/>
</dbReference>
<dbReference type="EMBL" id="LDPZ01000022">
    <property type="protein sequence ID" value="KTQ95419.1"/>
    <property type="molecule type" value="Genomic_DNA"/>
</dbReference>
<organism evidence="1 2">
    <name type="scientific">Aureimonas ureilytica</name>
    <dbReference type="NCBI Taxonomy" id="401562"/>
    <lineage>
        <taxon>Bacteria</taxon>
        <taxon>Pseudomonadati</taxon>
        <taxon>Pseudomonadota</taxon>
        <taxon>Alphaproteobacteria</taxon>
        <taxon>Hyphomicrobiales</taxon>
        <taxon>Aurantimonadaceae</taxon>
        <taxon>Aureimonas</taxon>
    </lineage>
</organism>
<comment type="caution">
    <text evidence="1">The sequence shown here is derived from an EMBL/GenBank/DDBJ whole genome shotgun (WGS) entry which is preliminary data.</text>
</comment>
<reference evidence="1 2" key="1">
    <citation type="journal article" date="2016" name="Front. Microbiol.">
        <title>Genomic Resource of Rice Seed Associated Bacteria.</title>
        <authorList>
            <person name="Midha S."/>
            <person name="Bansal K."/>
            <person name="Sharma S."/>
            <person name="Kumar N."/>
            <person name="Patil P.P."/>
            <person name="Chaudhry V."/>
            <person name="Patil P.B."/>
        </authorList>
    </citation>
    <scope>NUCLEOTIDE SEQUENCE [LARGE SCALE GENOMIC DNA]</scope>
    <source>
        <strain evidence="1 2">NS226</strain>
    </source>
</reference>
<dbReference type="PATRIC" id="fig|401562.3.peg.1752"/>
<gene>
    <name evidence="1" type="ORF">NS226_11155</name>
</gene>
<sequence>MAHPALQNPDELDRTIELALAEVEGDTLQALRNLVMRQRELEMELSRTVSAGYVRRRPAA</sequence>
<evidence type="ECO:0000313" key="1">
    <source>
        <dbReference type="EMBL" id="KTQ95419.1"/>
    </source>
</evidence>
<protein>
    <recommendedName>
        <fullName evidence="3">Transposase</fullName>
    </recommendedName>
</protein>
<dbReference type="AlphaFoldDB" id="A0A175R7C9"/>